<gene>
    <name evidence="2" type="ORF">METZ01_LOCUS323725</name>
</gene>
<proteinExistence type="predicted"/>
<dbReference type="InterPro" id="IPR036554">
    <property type="entry name" value="GHMP_kinase_C_sf"/>
</dbReference>
<name>A0A382PG23_9ZZZZ</name>
<evidence type="ECO:0000259" key="1">
    <source>
        <dbReference type="Pfam" id="PF08544"/>
    </source>
</evidence>
<dbReference type="InterPro" id="IPR013750">
    <property type="entry name" value="GHMP_kinase_C_dom"/>
</dbReference>
<sequence>GALGGKITGSGGGGCMFAYAPNNPEIVAEAIEKAGGRSFIINSDIGTSVE</sequence>
<protein>
    <recommendedName>
        <fullName evidence="1">GHMP kinase C-terminal domain-containing protein</fullName>
    </recommendedName>
</protein>
<dbReference type="AlphaFoldDB" id="A0A382PG23"/>
<accession>A0A382PG23</accession>
<reference evidence="2" key="1">
    <citation type="submission" date="2018-05" db="EMBL/GenBank/DDBJ databases">
        <authorList>
            <person name="Lanie J.A."/>
            <person name="Ng W.-L."/>
            <person name="Kazmierczak K.M."/>
            <person name="Andrzejewski T.M."/>
            <person name="Davidsen T.M."/>
            <person name="Wayne K.J."/>
            <person name="Tettelin H."/>
            <person name="Glass J.I."/>
            <person name="Rusch D."/>
            <person name="Podicherti R."/>
            <person name="Tsui H.-C.T."/>
            <person name="Winkler M.E."/>
        </authorList>
    </citation>
    <scope>NUCLEOTIDE SEQUENCE</scope>
</reference>
<feature type="non-terminal residue" evidence="2">
    <location>
        <position position="1"/>
    </location>
</feature>
<evidence type="ECO:0000313" key="2">
    <source>
        <dbReference type="EMBL" id="SVC70871.1"/>
    </source>
</evidence>
<organism evidence="2">
    <name type="scientific">marine metagenome</name>
    <dbReference type="NCBI Taxonomy" id="408172"/>
    <lineage>
        <taxon>unclassified sequences</taxon>
        <taxon>metagenomes</taxon>
        <taxon>ecological metagenomes</taxon>
    </lineage>
</organism>
<dbReference type="SUPFAM" id="SSF55060">
    <property type="entry name" value="GHMP Kinase, C-terminal domain"/>
    <property type="match status" value="1"/>
</dbReference>
<feature type="domain" description="GHMP kinase C-terminal" evidence="1">
    <location>
        <begin position="1"/>
        <end position="35"/>
    </location>
</feature>
<dbReference type="EMBL" id="UINC01106302">
    <property type="protein sequence ID" value="SVC70871.1"/>
    <property type="molecule type" value="Genomic_DNA"/>
</dbReference>
<dbReference type="Pfam" id="PF08544">
    <property type="entry name" value="GHMP_kinases_C"/>
    <property type="match status" value="1"/>
</dbReference>
<dbReference type="Gene3D" id="3.30.70.890">
    <property type="entry name" value="GHMP kinase, C-terminal domain"/>
    <property type="match status" value="1"/>
</dbReference>